<accession>A0A9E2L3F1</accession>
<keyword evidence="1" id="KW-0472">Membrane</keyword>
<reference evidence="3" key="2">
    <citation type="submission" date="2021-04" db="EMBL/GenBank/DDBJ databases">
        <authorList>
            <person name="Gilroy R."/>
        </authorList>
    </citation>
    <scope>NUCLEOTIDE SEQUENCE</scope>
    <source>
        <strain evidence="3">G3-2149</strain>
    </source>
</reference>
<name>A0A9E2L3F1_9BACT</name>
<comment type="caution">
    <text evidence="3">The sequence shown here is derived from an EMBL/GenBank/DDBJ whole genome shotgun (WGS) entry which is preliminary data.</text>
</comment>
<evidence type="ECO:0000313" key="4">
    <source>
        <dbReference type="Proteomes" id="UP000823865"/>
    </source>
</evidence>
<protein>
    <submittedName>
        <fullName evidence="3">Cobaltochelatase subunit CobN</fullName>
        <ecNumber evidence="3">6.6.1.2</ecNumber>
    </submittedName>
</protein>
<dbReference type="GO" id="GO:0051116">
    <property type="term" value="F:cobaltochelatase activity"/>
    <property type="evidence" value="ECO:0007669"/>
    <property type="project" value="UniProtKB-EC"/>
</dbReference>
<keyword evidence="1" id="KW-1133">Transmembrane helix</keyword>
<dbReference type="PANTHER" id="PTHR44119:SF4">
    <property type="entry name" value="AEROBIC COBALTOCHELATASE SUBUNIT COBN"/>
    <property type="match status" value="1"/>
</dbReference>
<evidence type="ECO:0000259" key="2">
    <source>
        <dbReference type="Pfam" id="PF02514"/>
    </source>
</evidence>
<feature type="transmembrane region" description="Helical" evidence="1">
    <location>
        <begin position="7"/>
        <end position="24"/>
    </location>
</feature>
<proteinExistence type="predicted"/>
<dbReference type="InterPro" id="IPR003672">
    <property type="entry name" value="CobN/Mg_chltase"/>
</dbReference>
<dbReference type="EMBL" id="JAHLFU010000003">
    <property type="protein sequence ID" value="MBU3852220.1"/>
    <property type="molecule type" value="Genomic_DNA"/>
</dbReference>
<keyword evidence="1" id="KW-0812">Transmembrane</keyword>
<dbReference type="Pfam" id="PF02514">
    <property type="entry name" value="CobN-Mg_chel"/>
    <property type="match status" value="1"/>
</dbReference>
<sequence length="386" mass="43178">MKKKEWIIIGLGTSLLIGGGWWSWNRWFSPTRIAFVNYQAIVLGEIAKSNQNASIRIFDVPADEVEHLDRYDMVFVNAMGLTWTEEQRKQVRAAEKKGVPVLSVSVTNPDNAFCSVDSLLADSLRTYLKYGGRKNYRSLLNLVRTDIDGKRFGAEPVLPATEPEIGLFYHAAPGQEGSEPLEFQTLKEYRQFLRRHGLWKEQVPQIILAGHMGDPEPLVAQLEAGGNMVFPTRSLQALIEAYGDSLQPSAVVYMPHGRLGDDVVDYLKNKNIPLLTALNVNAPLEEWQKNRQGMQGGFLSQSIATPELDGAVRPYVVFALQQNADGVPVIQAIPERLATFVEYVNRVVNLRNKQNREKKIAVFYYKGPGQSALTASGMEVVPSLYN</sequence>
<feature type="domain" description="CobN/magnesium chelatase" evidence="2">
    <location>
        <begin position="126"/>
        <end position="386"/>
    </location>
</feature>
<organism evidence="3 4">
    <name type="scientific">Candidatus Paraprevotella stercoravium</name>
    <dbReference type="NCBI Taxonomy" id="2838725"/>
    <lineage>
        <taxon>Bacteria</taxon>
        <taxon>Pseudomonadati</taxon>
        <taxon>Bacteroidota</taxon>
        <taxon>Bacteroidia</taxon>
        <taxon>Bacteroidales</taxon>
        <taxon>Prevotellaceae</taxon>
        <taxon>Paraprevotella</taxon>
    </lineage>
</organism>
<dbReference type="AlphaFoldDB" id="A0A9E2L3F1"/>
<evidence type="ECO:0000256" key="1">
    <source>
        <dbReference type="SAM" id="Phobius"/>
    </source>
</evidence>
<evidence type="ECO:0000313" key="3">
    <source>
        <dbReference type="EMBL" id="MBU3852220.1"/>
    </source>
</evidence>
<reference evidence="3" key="1">
    <citation type="journal article" date="2021" name="PeerJ">
        <title>Extensive microbial diversity within the chicken gut microbiome revealed by metagenomics and culture.</title>
        <authorList>
            <person name="Gilroy R."/>
            <person name="Ravi A."/>
            <person name="Getino M."/>
            <person name="Pursley I."/>
            <person name="Horton D.L."/>
            <person name="Alikhan N.F."/>
            <person name="Baker D."/>
            <person name="Gharbi K."/>
            <person name="Hall N."/>
            <person name="Watson M."/>
            <person name="Adriaenssens E.M."/>
            <person name="Foster-Nyarko E."/>
            <person name="Jarju S."/>
            <person name="Secka A."/>
            <person name="Antonio M."/>
            <person name="Oren A."/>
            <person name="Chaudhuri R.R."/>
            <person name="La Ragione R."/>
            <person name="Hildebrand F."/>
            <person name="Pallen M.J."/>
        </authorList>
    </citation>
    <scope>NUCLEOTIDE SEQUENCE</scope>
    <source>
        <strain evidence="3">G3-2149</strain>
    </source>
</reference>
<feature type="non-terminal residue" evidence="3">
    <location>
        <position position="386"/>
    </location>
</feature>
<dbReference type="Proteomes" id="UP000823865">
    <property type="component" value="Unassembled WGS sequence"/>
</dbReference>
<keyword evidence="3" id="KW-0436">Ligase</keyword>
<dbReference type="EC" id="6.6.1.2" evidence="3"/>
<dbReference type="PANTHER" id="PTHR44119">
    <property type="entry name" value="MAGNESIUM-CHELATASE SUBUNIT CHLH, CHLOROPLASTIC"/>
    <property type="match status" value="1"/>
</dbReference>
<gene>
    <name evidence="3" type="ORF">H9789_00050</name>
</gene>